<evidence type="ECO:0000313" key="3">
    <source>
        <dbReference type="Proteomes" id="UP000617634"/>
    </source>
</evidence>
<reference evidence="2" key="1">
    <citation type="submission" date="2020-11" db="EMBL/GenBank/DDBJ databases">
        <title>Novosphingobium aureum sp. nov., a marine bacterium isolated from sediment of a salt flat.</title>
        <authorList>
            <person name="Yoo Y."/>
            <person name="Kim J.-J."/>
        </authorList>
    </citation>
    <scope>NUCLEOTIDE SEQUENCE</scope>
    <source>
        <strain evidence="2">YJ-S2-02</strain>
    </source>
</reference>
<organism evidence="2 3">
    <name type="scientific">Novosphingobium aureum</name>
    <dbReference type="NCBI Taxonomy" id="2792964"/>
    <lineage>
        <taxon>Bacteria</taxon>
        <taxon>Pseudomonadati</taxon>
        <taxon>Pseudomonadota</taxon>
        <taxon>Alphaproteobacteria</taxon>
        <taxon>Sphingomonadales</taxon>
        <taxon>Sphingomonadaceae</taxon>
        <taxon>Novosphingobium</taxon>
    </lineage>
</organism>
<keyword evidence="1" id="KW-0472">Membrane</keyword>
<dbReference type="RefSeq" id="WP_197167279.1">
    <property type="nucleotide sequence ID" value="NZ_JADZGI010000008.1"/>
</dbReference>
<dbReference type="Proteomes" id="UP000617634">
    <property type="component" value="Unassembled WGS sequence"/>
</dbReference>
<dbReference type="CDD" id="cd01324">
    <property type="entry name" value="cbb3_Oxidase_CcoQ"/>
    <property type="match status" value="1"/>
</dbReference>
<keyword evidence="3" id="KW-1185">Reference proteome</keyword>
<keyword evidence="1" id="KW-1133">Transmembrane helix</keyword>
<comment type="caution">
    <text evidence="2">The sequence shown here is derived from an EMBL/GenBank/DDBJ whole genome shotgun (WGS) entry which is preliminary data.</text>
</comment>
<keyword evidence="1" id="KW-0812">Transmembrane</keyword>
<accession>A0A931MNE4</accession>
<feature type="transmembrane region" description="Helical" evidence="1">
    <location>
        <begin position="16"/>
        <end position="34"/>
    </location>
</feature>
<gene>
    <name evidence="2" type="ORF">I5E68_19360</name>
</gene>
<protein>
    <submittedName>
        <fullName evidence="2">Cbb3-type cytochrome c oxidase subunit 3</fullName>
    </submittedName>
</protein>
<dbReference type="Pfam" id="PF05545">
    <property type="entry name" value="FixQ"/>
    <property type="match status" value="1"/>
</dbReference>
<evidence type="ECO:0000313" key="2">
    <source>
        <dbReference type="EMBL" id="MBH0115106.1"/>
    </source>
</evidence>
<name>A0A931MNE4_9SPHN</name>
<dbReference type="EMBL" id="JADZGI010000008">
    <property type="protein sequence ID" value="MBH0115106.1"/>
    <property type="molecule type" value="Genomic_DNA"/>
</dbReference>
<sequence length="56" mass="6474">MSMHSTYDMLRHLADSWGLLAMLAVFLVLTAWPFRPGMRERNEEAATMIFKDENDG</sequence>
<proteinExistence type="predicted"/>
<dbReference type="InterPro" id="IPR008621">
    <property type="entry name" value="Cbb3-typ_cyt_oxidase_comp"/>
</dbReference>
<dbReference type="AlphaFoldDB" id="A0A931MNE4"/>
<evidence type="ECO:0000256" key="1">
    <source>
        <dbReference type="SAM" id="Phobius"/>
    </source>
</evidence>